<dbReference type="OrthoDB" id="5983328at2759"/>
<evidence type="ECO:0000313" key="2">
    <source>
        <dbReference type="Proteomes" id="UP000507470"/>
    </source>
</evidence>
<sequence length="219" mass="24812">MDKARKRRKNGDSYIQDVITSVKHKRNGEAKAALNILTSSVSGENISDRKRATKSLENILGKLEVSLHVTILHRHSVLEYDGKDSIAEEPNIVTEQFFVISPDQKHDHHYTHCVQNLVSEYLKSINCEILVIHEFTDGCSSQYKSRHCMGEILFLLDFGYAKIGNYFETSHARGPQDAAGGFIKKQADLAVIRNTLCDTKFKTTYLITCRVICPHGRLF</sequence>
<evidence type="ECO:0000313" key="1">
    <source>
        <dbReference type="EMBL" id="CAC5414326.1"/>
    </source>
</evidence>
<dbReference type="PANTHER" id="PTHR46601:SF1">
    <property type="entry name" value="ADF-H DOMAIN-CONTAINING PROTEIN"/>
    <property type="match status" value="1"/>
</dbReference>
<dbReference type="PANTHER" id="PTHR46601">
    <property type="entry name" value="ULP_PROTEASE DOMAIN-CONTAINING PROTEIN"/>
    <property type="match status" value="1"/>
</dbReference>
<reference evidence="1 2" key="1">
    <citation type="submission" date="2020-06" db="EMBL/GenBank/DDBJ databases">
        <authorList>
            <person name="Li R."/>
            <person name="Bekaert M."/>
        </authorList>
    </citation>
    <scope>NUCLEOTIDE SEQUENCE [LARGE SCALE GENOMIC DNA]</scope>
    <source>
        <strain evidence="2">wild</strain>
    </source>
</reference>
<protein>
    <submittedName>
        <fullName evidence="1">Uncharacterized protein</fullName>
    </submittedName>
</protein>
<dbReference type="AlphaFoldDB" id="A0A6J8E2H5"/>
<dbReference type="Proteomes" id="UP000507470">
    <property type="component" value="Unassembled WGS sequence"/>
</dbReference>
<organism evidence="1 2">
    <name type="scientific">Mytilus coruscus</name>
    <name type="common">Sea mussel</name>
    <dbReference type="NCBI Taxonomy" id="42192"/>
    <lineage>
        <taxon>Eukaryota</taxon>
        <taxon>Metazoa</taxon>
        <taxon>Spiralia</taxon>
        <taxon>Lophotrochozoa</taxon>
        <taxon>Mollusca</taxon>
        <taxon>Bivalvia</taxon>
        <taxon>Autobranchia</taxon>
        <taxon>Pteriomorphia</taxon>
        <taxon>Mytilida</taxon>
        <taxon>Mytiloidea</taxon>
        <taxon>Mytilidae</taxon>
        <taxon>Mytilinae</taxon>
        <taxon>Mytilus</taxon>
    </lineage>
</organism>
<accession>A0A6J8E2H5</accession>
<dbReference type="EMBL" id="CACVKT020008340">
    <property type="protein sequence ID" value="CAC5414326.1"/>
    <property type="molecule type" value="Genomic_DNA"/>
</dbReference>
<proteinExistence type="predicted"/>
<gene>
    <name evidence="1" type="ORF">MCOR_47151</name>
</gene>
<keyword evidence="2" id="KW-1185">Reference proteome</keyword>
<name>A0A6J8E2H5_MYTCO</name>